<proteinExistence type="predicted"/>
<dbReference type="EMBL" id="MU274906">
    <property type="protein sequence ID" value="KAI0091155.1"/>
    <property type="molecule type" value="Genomic_DNA"/>
</dbReference>
<dbReference type="Proteomes" id="UP001055072">
    <property type="component" value="Unassembled WGS sequence"/>
</dbReference>
<evidence type="ECO:0000313" key="1">
    <source>
        <dbReference type="EMBL" id="KAI0091155.1"/>
    </source>
</evidence>
<gene>
    <name evidence="1" type="ORF">BDY19DRAFT_856343</name>
</gene>
<comment type="caution">
    <text evidence="1">The sequence shown here is derived from an EMBL/GenBank/DDBJ whole genome shotgun (WGS) entry which is preliminary data.</text>
</comment>
<protein>
    <submittedName>
        <fullName evidence="1">Uncharacterized protein</fullName>
    </submittedName>
</protein>
<feature type="non-terminal residue" evidence="1">
    <location>
        <position position="1"/>
    </location>
</feature>
<feature type="non-terminal residue" evidence="1">
    <location>
        <position position="237"/>
    </location>
</feature>
<name>A0ACB8UA60_9APHY</name>
<sequence>VMGPTGSGKTTFVNLASKSDLRVGATLQSCTDQIQLSKRFLVREKNSDKQRSVVLVDSPGFDDTEKSDSDILGILCEYLASQYTQKRLLHGVIYIHRITDNKMTGTSIRNFQAYQELCGVNALSNSAIITTMWSRIDPLLGNRYEQELRSKDKFFKPAIDYGAKFIRHLDTEASAHDIIRELLSEESKPLRVQQELVDEGKKVFQTAAGEALLRELAKAEQKHYQEFTEVQKELEEA</sequence>
<evidence type="ECO:0000313" key="2">
    <source>
        <dbReference type="Proteomes" id="UP001055072"/>
    </source>
</evidence>
<reference evidence="1" key="1">
    <citation type="journal article" date="2021" name="Environ. Microbiol.">
        <title>Gene family expansions and transcriptome signatures uncover fungal adaptations to wood decay.</title>
        <authorList>
            <person name="Hage H."/>
            <person name="Miyauchi S."/>
            <person name="Viragh M."/>
            <person name="Drula E."/>
            <person name="Min B."/>
            <person name="Chaduli D."/>
            <person name="Navarro D."/>
            <person name="Favel A."/>
            <person name="Norest M."/>
            <person name="Lesage-Meessen L."/>
            <person name="Balint B."/>
            <person name="Merenyi Z."/>
            <person name="de Eugenio L."/>
            <person name="Morin E."/>
            <person name="Martinez A.T."/>
            <person name="Baldrian P."/>
            <person name="Stursova M."/>
            <person name="Martinez M.J."/>
            <person name="Novotny C."/>
            <person name="Magnuson J.K."/>
            <person name="Spatafora J.W."/>
            <person name="Maurice S."/>
            <person name="Pangilinan J."/>
            <person name="Andreopoulos W."/>
            <person name="LaButti K."/>
            <person name="Hundley H."/>
            <person name="Na H."/>
            <person name="Kuo A."/>
            <person name="Barry K."/>
            <person name="Lipzen A."/>
            <person name="Henrissat B."/>
            <person name="Riley R."/>
            <person name="Ahrendt S."/>
            <person name="Nagy L.G."/>
            <person name="Grigoriev I.V."/>
            <person name="Martin F."/>
            <person name="Rosso M.N."/>
        </authorList>
    </citation>
    <scope>NUCLEOTIDE SEQUENCE</scope>
    <source>
        <strain evidence="1">CBS 384.51</strain>
    </source>
</reference>
<organism evidence="1 2">
    <name type="scientific">Irpex rosettiformis</name>
    <dbReference type="NCBI Taxonomy" id="378272"/>
    <lineage>
        <taxon>Eukaryota</taxon>
        <taxon>Fungi</taxon>
        <taxon>Dikarya</taxon>
        <taxon>Basidiomycota</taxon>
        <taxon>Agaricomycotina</taxon>
        <taxon>Agaricomycetes</taxon>
        <taxon>Polyporales</taxon>
        <taxon>Irpicaceae</taxon>
        <taxon>Irpex</taxon>
    </lineage>
</organism>
<accession>A0ACB8UA60</accession>
<keyword evidence="2" id="KW-1185">Reference proteome</keyword>